<evidence type="ECO:0000313" key="6">
    <source>
        <dbReference type="Proteomes" id="UP000824083"/>
    </source>
</evidence>
<dbReference type="EMBL" id="DVMY01000062">
    <property type="protein sequence ID" value="HIU37332.1"/>
    <property type="molecule type" value="Genomic_DNA"/>
</dbReference>
<keyword evidence="1" id="KW-0472">Membrane</keyword>
<proteinExistence type="predicted"/>
<protein>
    <submittedName>
        <fullName evidence="5">ABC transporter ATP-binding protein</fullName>
    </submittedName>
</protein>
<evidence type="ECO:0000256" key="2">
    <source>
        <dbReference type="ARBA" id="ARBA00022741"/>
    </source>
</evidence>
<evidence type="ECO:0000256" key="1">
    <source>
        <dbReference type="ARBA" id="ARBA00022475"/>
    </source>
</evidence>
<sequence length="294" mass="32097">MSAPVAISLHSVSRFETGAGNPILNAVSAEFKKGQLIALVGADGAGKTTLMRVMAGLLKPQEGSVQFFGRELYTQELNQLQTLCGYMPQQFGLYTDLSVGENLTLYADLFGLSDIERKNRFEQLLKMTGLSAFTDRPAGKLSGGMKQKLGLACALLNRPQILLLDEPTVGVDPLSRKELWTILKDSVKSGDMTIVVATTYMDEASLCDDVVIIENGEVVLHDSPEAIARLAQGLCFNLLVPRGEKMRELQALLLDDIEEVLDAVPQAGKIRLLLKEASDREAIEKKYAVRLDLA</sequence>
<dbReference type="InterPro" id="IPR003439">
    <property type="entry name" value="ABC_transporter-like_ATP-bd"/>
</dbReference>
<dbReference type="InterPro" id="IPR017871">
    <property type="entry name" value="ABC_transporter-like_CS"/>
</dbReference>
<evidence type="ECO:0000259" key="4">
    <source>
        <dbReference type="PROSITE" id="PS50893"/>
    </source>
</evidence>
<keyword evidence="2" id="KW-0547">Nucleotide-binding</keyword>
<evidence type="ECO:0000256" key="3">
    <source>
        <dbReference type="ARBA" id="ARBA00022840"/>
    </source>
</evidence>
<dbReference type="PANTHER" id="PTHR43038">
    <property type="entry name" value="ATP-BINDING CASSETTE, SUB-FAMILY H, MEMBER 1"/>
    <property type="match status" value="1"/>
</dbReference>
<gene>
    <name evidence="5" type="ORF">IAC56_03555</name>
</gene>
<dbReference type="Pfam" id="PF00005">
    <property type="entry name" value="ABC_tran"/>
    <property type="match status" value="1"/>
</dbReference>
<keyword evidence="3 5" id="KW-0067">ATP-binding</keyword>
<keyword evidence="1" id="KW-1003">Cell membrane</keyword>
<comment type="caution">
    <text evidence="5">The sequence shown here is derived from an EMBL/GenBank/DDBJ whole genome shotgun (WGS) entry which is preliminary data.</text>
</comment>
<dbReference type="SMART" id="SM00382">
    <property type="entry name" value="AAA"/>
    <property type="match status" value="1"/>
</dbReference>
<feature type="domain" description="ABC transporter" evidence="4">
    <location>
        <begin position="7"/>
        <end position="240"/>
    </location>
</feature>
<dbReference type="PROSITE" id="PS00211">
    <property type="entry name" value="ABC_TRANSPORTER_1"/>
    <property type="match status" value="1"/>
</dbReference>
<organism evidence="5 6">
    <name type="scientific">Candidatus Aphodousia faecigallinarum</name>
    <dbReference type="NCBI Taxonomy" id="2840677"/>
    <lineage>
        <taxon>Bacteria</taxon>
        <taxon>Pseudomonadati</taxon>
        <taxon>Pseudomonadota</taxon>
        <taxon>Betaproteobacteria</taxon>
        <taxon>Burkholderiales</taxon>
        <taxon>Sutterellaceae</taxon>
        <taxon>Sutterellaceae incertae sedis</taxon>
        <taxon>Candidatus Aphodousia</taxon>
    </lineage>
</organism>
<accession>A0A9D1LG14</accession>
<reference evidence="5" key="2">
    <citation type="journal article" date="2021" name="PeerJ">
        <title>Extensive microbial diversity within the chicken gut microbiome revealed by metagenomics and culture.</title>
        <authorList>
            <person name="Gilroy R."/>
            <person name="Ravi A."/>
            <person name="Getino M."/>
            <person name="Pursley I."/>
            <person name="Horton D.L."/>
            <person name="Alikhan N.F."/>
            <person name="Baker D."/>
            <person name="Gharbi K."/>
            <person name="Hall N."/>
            <person name="Watson M."/>
            <person name="Adriaenssens E.M."/>
            <person name="Foster-Nyarko E."/>
            <person name="Jarju S."/>
            <person name="Secka A."/>
            <person name="Antonio M."/>
            <person name="Oren A."/>
            <person name="Chaudhuri R.R."/>
            <person name="La Ragione R."/>
            <person name="Hildebrand F."/>
            <person name="Pallen M.J."/>
        </authorList>
    </citation>
    <scope>NUCLEOTIDE SEQUENCE</scope>
    <source>
        <strain evidence="5">7463</strain>
    </source>
</reference>
<dbReference type="CDD" id="cd03230">
    <property type="entry name" value="ABC_DR_subfamily_A"/>
    <property type="match status" value="1"/>
</dbReference>
<dbReference type="SUPFAM" id="SSF52540">
    <property type="entry name" value="P-loop containing nucleoside triphosphate hydrolases"/>
    <property type="match status" value="1"/>
</dbReference>
<dbReference type="InterPro" id="IPR027417">
    <property type="entry name" value="P-loop_NTPase"/>
</dbReference>
<name>A0A9D1LG14_9BURK</name>
<dbReference type="GO" id="GO:0005524">
    <property type="term" value="F:ATP binding"/>
    <property type="evidence" value="ECO:0007669"/>
    <property type="project" value="UniProtKB-KW"/>
</dbReference>
<dbReference type="Proteomes" id="UP000824083">
    <property type="component" value="Unassembled WGS sequence"/>
</dbReference>
<dbReference type="Gene3D" id="3.40.50.300">
    <property type="entry name" value="P-loop containing nucleotide triphosphate hydrolases"/>
    <property type="match status" value="1"/>
</dbReference>
<dbReference type="InterPro" id="IPR003593">
    <property type="entry name" value="AAA+_ATPase"/>
</dbReference>
<dbReference type="AlphaFoldDB" id="A0A9D1LG14"/>
<dbReference type="PROSITE" id="PS50893">
    <property type="entry name" value="ABC_TRANSPORTER_2"/>
    <property type="match status" value="1"/>
</dbReference>
<dbReference type="GO" id="GO:0016887">
    <property type="term" value="F:ATP hydrolysis activity"/>
    <property type="evidence" value="ECO:0007669"/>
    <property type="project" value="InterPro"/>
</dbReference>
<evidence type="ECO:0000313" key="5">
    <source>
        <dbReference type="EMBL" id="HIU37332.1"/>
    </source>
</evidence>
<dbReference type="PANTHER" id="PTHR43038:SF3">
    <property type="entry name" value="ABC TRANSPORTER G FAMILY MEMBER 20 ISOFORM X1"/>
    <property type="match status" value="1"/>
</dbReference>
<feature type="non-terminal residue" evidence="5">
    <location>
        <position position="294"/>
    </location>
</feature>
<reference evidence="5" key="1">
    <citation type="submission" date="2020-10" db="EMBL/GenBank/DDBJ databases">
        <authorList>
            <person name="Gilroy R."/>
        </authorList>
    </citation>
    <scope>NUCLEOTIDE SEQUENCE</scope>
    <source>
        <strain evidence="5">7463</strain>
    </source>
</reference>